<dbReference type="PANTHER" id="PTHR34473:SF2">
    <property type="entry name" value="UPF0699 TRANSMEMBRANE PROTEIN YDBT"/>
    <property type="match status" value="1"/>
</dbReference>
<organism evidence="4 5">
    <name type="scientific">Bifidobacterium aerophilum</name>
    <dbReference type="NCBI Taxonomy" id="1798155"/>
    <lineage>
        <taxon>Bacteria</taxon>
        <taxon>Bacillati</taxon>
        <taxon>Actinomycetota</taxon>
        <taxon>Actinomycetes</taxon>
        <taxon>Bifidobacteriales</taxon>
        <taxon>Bifidobacteriaceae</taxon>
        <taxon>Bifidobacterium</taxon>
    </lineage>
</organism>
<dbReference type="Pfam" id="PF03703">
    <property type="entry name" value="bPH_2"/>
    <property type="match status" value="1"/>
</dbReference>
<evidence type="ECO:0000313" key="5">
    <source>
        <dbReference type="Proteomes" id="UP000469194"/>
    </source>
</evidence>
<accession>A0A6N9Z4C4</accession>
<comment type="caution">
    <text evidence="4">The sequence shown here is derived from an EMBL/GenBank/DDBJ whole genome shotgun (WGS) entry which is preliminary data.</text>
</comment>
<proteinExistence type="predicted"/>
<dbReference type="PANTHER" id="PTHR34473">
    <property type="entry name" value="UPF0699 TRANSMEMBRANE PROTEIN YDBS"/>
    <property type="match status" value="1"/>
</dbReference>
<evidence type="ECO:0000256" key="1">
    <source>
        <dbReference type="SAM" id="MobiDB-lite"/>
    </source>
</evidence>
<keyword evidence="5" id="KW-1185">Reference proteome</keyword>
<evidence type="ECO:0000313" key="4">
    <source>
        <dbReference type="EMBL" id="NEG89452.1"/>
    </source>
</evidence>
<dbReference type="Proteomes" id="UP000469194">
    <property type="component" value="Unassembled WGS sequence"/>
</dbReference>
<keyword evidence="2" id="KW-0472">Membrane</keyword>
<evidence type="ECO:0000256" key="2">
    <source>
        <dbReference type="SAM" id="Phobius"/>
    </source>
</evidence>
<gene>
    <name evidence="4" type="ORF">GFD25_05515</name>
</gene>
<feature type="transmembrane region" description="Helical" evidence="2">
    <location>
        <begin position="67"/>
        <end position="83"/>
    </location>
</feature>
<keyword evidence="2" id="KW-1133">Transmembrane helix</keyword>
<protein>
    <submittedName>
        <fullName evidence="4">PH domain-containing protein</fullName>
    </submittedName>
</protein>
<reference evidence="4 5" key="1">
    <citation type="submission" date="2019-10" db="EMBL/GenBank/DDBJ databases">
        <title>Bifidobacterium from non-human primates.</title>
        <authorList>
            <person name="Modesto M."/>
        </authorList>
    </citation>
    <scope>NUCLEOTIDE SEQUENCE [LARGE SCALE GENOMIC DNA]</scope>
    <source>
        <strain evidence="4 5">TRE17</strain>
    </source>
</reference>
<feature type="compositionally biased region" description="Low complexity" evidence="1">
    <location>
        <begin position="20"/>
        <end position="32"/>
    </location>
</feature>
<dbReference type="RefSeq" id="WP_163230751.1">
    <property type="nucleotide sequence ID" value="NZ_WHZW01000009.1"/>
</dbReference>
<evidence type="ECO:0000259" key="3">
    <source>
        <dbReference type="Pfam" id="PF03703"/>
    </source>
</evidence>
<dbReference type="AlphaFoldDB" id="A0A6N9Z4C4"/>
<feature type="region of interest" description="Disordered" evidence="1">
    <location>
        <begin position="1"/>
        <end position="39"/>
    </location>
</feature>
<name>A0A6N9Z4C4_9BIFI</name>
<keyword evidence="2" id="KW-0812">Transmembrane</keyword>
<feature type="domain" description="YdbS-like PH" evidence="3">
    <location>
        <begin position="119"/>
        <end position="193"/>
    </location>
</feature>
<dbReference type="InterPro" id="IPR005182">
    <property type="entry name" value="YdbS-like_PH"/>
</dbReference>
<sequence length="206" mass="23294">MNDPQTDTSHAEPVETVDPAESTTTAESTIAADSNNPTAPTNATIHHHVAWQPYPERIRRMWLTDEALRFVFWLAVCVAAAVICRLNGWWRWQPIVIGLLAAVNVLDFASQPLQTRYKYAFHRFMIGDRFLRIRTGWLFRSTVTVPYNRVQHVDTKQGPLLRRFGLTTIMIHTAAGEHEIASLDSAEAERMTALIADRVAAAKEDL</sequence>
<dbReference type="EMBL" id="WHZW01000009">
    <property type="protein sequence ID" value="NEG89452.1"/>
    <property type="molecule type" value="Genomic_DNA"/>
</dbReference>